<dbReference type="Proteomes" id="UP001276300">
    <property type="component" value="Unassembled WGS sequence"/>
</dbReference>
<feature type="transmembrane region" description="Helical" evidence="1">
    <location>
        <begin position="19"/>
        <end position="39"/>
    </location>
</feature>
<evidence type="ECO:0000256" key="1">
    <source>
        <dbReference type="SAM" id="Phobius"/>
    </source>
</evidence>
<accession>A0AAW9CFL3</accession>
<sequence>MDALTAIENFASGIFSSGIRFFFVWGEALGVVCLILLLVRARSQTAAPLSPGKFFGGQLICAAMVSLPSLINAAGAQVGFQSTSFDAIAYVPASTFGEASGAANAVLSLVRLSGVGFFLSGLNMYRRSSLDGHTALSASENNRAATVKVVAGTAMVFAPQLIDKLLASLKIAF</sequence>
<keyword evidence="1" id="KW-0812">Transmembrane</keyword>
<name>A0AAW9CFL3_KLUCR</name>
<proteinExistence type="predicted"/>
<dbReference type="EMBL" id="JAUEQX010000023">
    <property type="protein sequence ID" value="MDW3779675.1"/>
    <property type="molecule type" value="Genomic_DNA"/>
</dbReference>
<evidence type="ECO:0000313" key="2">
    <source>
        <dbReference type="EMBL" id="MDW3779675.1"/>
    </source>
</evidence>
<gene>
    <name evidence="2" type="primary">traQ</name>
    <name evidence="2" type="ORF">QWU01_23015</name>
</gene>
<protein>
    <submittedName>
        <fullName evidence="2">Conjugal transfer protein TraQ</fullName>
    </submittedName>
</protein>
<dbReference type="AlphaFoldDB" id="A0AAW9CFL3"/>
<keyword evidence="1" id="KW-0472">Membrane</keyword>
<reference evidence="2" key="1">
    <citation type="journal article" date="2023" name="J Glob Antimicrob Resist">
        <title>Emergence of NDM-1 and KPC-3 carbapenemases in Kluyvera cryocrescens: Investigating genetic heterogeneity and acquisition routes of blaNDM-1 in Enterobacterales species in Portugal.</title>
        <authorList>
            <person name="Loiodice M."/>
            <person name="Ribeiro M."/>
            <person name="Peixe L."/>
            <person name="Novais A."/>
        </authorList>
    </citation>
    <scope>NUCLEOTIDE SEQUENCE</scope>
    <source>
        <strain evidence="2">K629</strain>
    </source>
</reference>
<feature type="transmembrane region" description="Helical" evidence="1">
    <location>
        <begin position="59"/>
        <end position="80"/>
    </location>
</feature>
<dbReference type="RefSeq" id="WP_318243166.1">
    <property type="nucleotide sequence ID" value="NZ_JAUEQX010000023.1"/>
</dbReference>
<dbReference type="InterPro" id="IPR048039">
    <property type="entry name" value="TraQ-like"/>
</dbReference>
<comment type="caution">
    <text evidence="2">The sequence shown here is derived from an EMBL/GenBank/DDBJ whole genome shotgun (WGS) entry which is preliminary data.</text>
</comment>
<evidence type="ECO:0000313" key="3">
    <source>
        <dbReference type="Proteomes" id="UP001276300"/>
    </source>
</evidence>
<keyword evidence="1" id="KW-1133">Transmembrane helix</keyword>
<dbReference type="NCBIfam" id="NF033883">
    <property type="entry name" value="conj_TraQ_IncI1"/>
    <property type="match status" value="1"/>
</dbReference>
<organism evidence="2 3">
    <name type="scientific">Kluyvera cryocrescens</name>
    <name type="common">Kluyvera citrophila</name>
    <dbReference type="NCBI Taxonomy" id="580"/>
    <lineage>
        <taxon>Bacteria</taxon>
        <taxon>Pseudomonadati</taxon>
        <taxon>Pseudomonadota</taxon>
        <taxon>Gammaproteobacteria</taxon>
        <taxon>Enterobacterales</taxon>
        <taxon>Enterobacteriaceae</taxon>
        <taxon>Kluyvera</taxon>
    </lineage>
</organism>